<protein>
    <submittedName>
        <fullName evidence="1">Uncharacterized protein</fullName>
    </submittedName>
</protein>
<dbReference type="KEGG" id="cthe:Chro_0833"/>
<evidence type="ECO:0000313" key="2">
    <source>
        <dbReference type="Proteomes" id="UP000010384"/>
    </source>
</evidence>
<gene>
    <name evidence="1" type="ORF">Chro_0833</name>
</gene>
<sequence>MGYYDFDDHFWSPEEVCAKLPRQKAAQKLPRFWQFIEVLKNSLLERRN</sequence>
<keyword evidence="2" id="KW-1185">Reference proteome</keyword>
<organism evidence="1 2">
    <name type="scientific">Chroococcidiopsis thermalis (strain PCC 7203)</name>
    <dbReference type="NCBI Taxonomy" id="251229"/>
    <lineage>
        <taxon>Bacteria</taxon>
        <taxon>Bacillati</taxon>
        <taxon>Cyanobacteriota</taxon>
        <taxon>Cyanophyceae</taxon>
        <taxon>Chroococcidiopsidales</taxon>
        <taxon>Chroococcidiopsidaceae</taxon>
        <taxon>Chroococcidiopsis</taxon>
    </lineage>
</organism>
<dbReference type="InParanoid" id="K9TWL4"/>
<dbReference type="Proteomes" id="UP000010384">
    <property type="component" value="Chromosome"/>
</dbReference>
<reference evidence="1 2" key="1">
    <citation type="submission" date="2012-06" db="EMBL/GenBank/DDBJ databases">
        <title>Finished chromosome of genome of Chroococcidiopsis thermalis PCC 7203.</title>
        <authorList>
            <consortium name="US DOE Joint Genome Institute"/>
            <person name="Gugger M."/>
            <person name="Coursin T."/>
            <person name="Rippka R."/>
            <person name="Tandeau De Marsac N."/>
            <person name="Huntemann M."/>
            <person name="Wei C.-L."/>
            <person name="Han J."/>
            <person name="Detter J.C."/>
            <person name="Han C."/>
            <person name="Tapia R."/>
            <person name="Davenport K."/>
            <person name="Daligault H."/>
            <person name="Erkkila T."/>
            <person name="Gu W."/>
            <person name="Munk A.C.C."/>
            <person name="Teshima H."/>
            <person name="Xu Y."/>
            <person name="Chain P."/>
            <person name="Chen A."/>
            <person name="Krypides N."/>
            <person name="Mavromatis K."/>
            <person name="Markowitz V."/>
            <person name="Szeto E."/>
            <person name="Ivanova N."/>
            <person name="Mikhailova N."/>
            <person name="Ovchinnikova G."/>
            <person name="Pagani I."/>
            <person name="Pati A."/>
            <person name="Goodwin L."/>
            <person name="Peters L."/>
            <person name="Pitluck S."/>
            <person name="Woyke T."/>
            <person name="Kerfeld C."/>
        </authorList>
    </citation>
    <scope>NUCLEOTIDE SEQUENCE [LARGE SCALE GENOMIC DNA]</scope>
    <source>
        <strain evidence="1 2">PCC 7203</strain>
    </source>
</reference>
<evidence type="ECO:0000313" key="1">
    <source>
        <dbReference type="EMBL" id="AFY86379.1"/>
    </source>
</evidence>
<accession>K9TWL4</accession>
<dbReference type="RefSeq" id="WP_015152929.1">
    <property type="nucleotide sequence ID" value="NC_019695.1"/>
</dbReference>
<dbReference type="AlphaFoldDB" id="K9TWL4"/>
<name>K9TWL4_CHRTP</name>
<dbReference type="HOGENOM" id="CLU_3150982_0_0_3"/>
<proteinExistence type="predicted"/>
<dbReference type="EMBL" id="CP003597">
    <property type="protein sequence ID" value="AFY86379.1"/>
    <property type="molecule type" value="Genomic_DNA"/>
</dbReference>